<dbReference type="PANTHER" id="PTHR44051">
    <property type="entry name" value="GLUTATHIONE S-TRANSFERASE-RELATED"/>
    <property type="match status" value="1"/>
</dbReference>
<dbReference type="InterPro" id="IPR040079">
    <property type="entry name" value="Glutathione_S-Trfase"/>
</dbReference>
<comment type="similarity">
    <text evidence="1">Belongs to the GST superfamily.</text>
</comment>
<keyword evidence="6" id="KW-1185">Reference proteome</keyword>
<dbReference type="FunFam" id="3.40.30.10:FF:000039">
    <property type="entry name" value="Glutathione S-transferase domain"/>
    <property type="match status" value="1"/>
</dbReference>
<dbReference type="PROSITE" id="PS50405">
    <property type="entry name" value="GST_CTER"/>
    <property type="match status" value="1"/>
</dbReference>
<dbReference type="EMBL" id="JAEMUK010000002">
    <property type="protein sequence ID" value="MBJ7542213.1"/>
    <property type="molecule type" value="Genomic_DNA"/>
</dbReference>
<gene>
    <name evidence="5" type="ORF">JDN41_01410</name>
</gene>
<name>A0A8I1GD04_9HYPH</name>
<evidence type="ECO:0000259" key="3">
    <source>
        <dbReference type="PROSITE" id="PS50404"/>
    </source>
</evidence>
<evidence type="ECO:0000259" key="4">
    <source>
        <dbReference type="PROSITE" id="PS50405"/>
    </source>
</evidence>
<dbReference type="Pfam" id="PF13409">
    <property type="entry name" value="GST_N_2"/>
    <property type="match status" value="1"/>
</dbReference>
<dbReference type="SFLD" id="SFLDG01150">
    <property type="entry name" value="Main.1:_Beta-like"/>
    <property type="match status" value="1"/>
</dbReference>
<dbReference type="PROSITE" id="PS50404">
    <property type="entry name" value="GST_NTER"/>
    <property type="match status" value="1"/>
</dbReference>
<dbReference type="SFLD" id="SFLDG00358">
    <property type="entry name" value="Main_(cytGST)"/>
    <property type="match status" value="1"/>
</dbReference>
<dbReference type="GO" id="GO:0016740">
    <property type="term" value="F:transferase activity"/>
    <property type="evidence" value="ECO:0007669"/>
    <property type="project" value="UniProtKB-KW"/>
</dbReference>
<dbReference type="SUPFAM" id="SSF52833">
    <property type="entry name" value="Thioredoxin-like"/>
    <property type="match status" value="1"/>
</dbReference>
<dbReference type="RefSeq" id="WP_052037503.1">
    <property type="nucleotide sequence ID" value="NZ_JAEMUK010000002.1"/>
</dbReference>
<protein>
    <submittedName>
        <fullName evidence="5">Glutathione S-transferase family protein</fullName>
    </submittedName>
</protein>
<dbReference type="InterPro" id="IPR010987">
    <property type="entry name" value="Glutathione-S-Trfase_C-like"/>
</dbReference>
<dbReference type="PANTHER" id="PTHR44051:SF19">
    <property type="entry name" value="DISULFIDE-BOND OXIDOREDUCTASE YFCG"/>
    <property type="match status" value="1"/>
</dbReference>
<dbReference type="Gene3D" id="3.40.30.10">
    <property type="entry name" value="Glutaredoxin"/>
    <property type="match status" value="1"/>
</dbReference>
<dbReference type="Proteomes" id="UP000623250">
    <property type="component" value="Unassembled WGS sequence"/>
</dbReference>
<reference evidence="5 6" key="1">
    <citation type="submission" date="2020-12" db="EMBL/GenBank/DDBJ databases">
        <title>Revised draft genomes of Rhodomicrobium vannielii ATCC 17100 and Rhodomicrobium udaipurense JA643.</title>
        <authorList>
            <person name="Conners E.M."/>
            <person name="Davenport E.J."/>
            <person name="Bose A."/>
        </authorList>
    </citation>
    <scope>NUCLEOTIDE SEQUENCE [LARGE SCALE GENOMIC DNA]</scope>
    <source>
        <strain evidence="5 6">JA643</strain>
    </source>
</reference>
<evidence type="ECO:0000256" key="2">
    <source>
        <dbReference type="ARBA" id="ARBA00022679"/>
    </source>
</evidence>
<dbReference type="InterPro" id="IPR004045">
    <property type="entry name" value="Glutathione_S-Trfase_N"/>
</dbReference>
<evidence type="ECO:0000313" key="5">
    <source>
        <dbReference type="EMBL" id="MBJ7542213.1"/>
    </source>
</evidence>
<feature type="domain" description="GST C-terminal" evidence="4">
    <location>
        <begin position="119"/>
        <end position="239"/>
    </location>
</feature>
<dbReference type="InterPro" id="IPR036282">
    <property type="entry name" value="Glutathione-S-Trfase_C_sf"/>
</dbReference>
<accession>A0A8I1GD04</accession>
<dbReference type="InterPro" id="IPR036249">
    <property type="entry name" value="Thioredoxin-like_sf"/>
</dbReference>
<keyword evidence="2 5" id="KW-0808">Transferase</keyword>
<dbReference type="Pfam" id="PF13410">
    <property type="entry name" value="GST_C_2"/>
    <property type="match status" value="1"/>
</dbReference>
<sequence length="239" mass="27633">MPFRDAEKIRVFVSKFGESLKSLIVGSRTEEQAVIEIYGRPTAWNVRKVLFFMEDAGIPYRRIDCGREFRPTNTPDFLGLNPNGLVPVLRDESFTLWESHAILRYLAAKYGPDGYYPVDLQRRARVDQWLDWKLGHVSPALRVLFMRHFLRIGEYTDREATECEAEANRLFAILDDRLEKTGAYVVGAEITLADSALGMAVHRWLNLPLRRPDLPNVIRYYERLKKLPSFEKTVCIGIP</sequence>
<organism evidence="5 6">
    <name type="scientific">Rhodomicrobium udaipurense</name>
    <dbReference type="NCBI Taxonomy" id="1202716"/>
    <lineage>
        <taxon>Bacteria</taxon>
        <taxon>Pseudomonadati</taxon>
        <taxon>Pseudomonadota</taxon>
        <taxon>Alphaproteobacteria</taxon>
        <taxon>Hyphomicrobiales</taxon>
        <taxon>Hyphomicrobiaceae</taxon>
        <taxon>Rhodomicrobium</taxon>
    </lineage>
</organism>
<dbReference type="AlphaFoldDB" id="A0A8I1GD04"/>
<evidence type="ECO:0000313" key="6">
    <source>
        <dbReference type="Proteomes" id="UP000623250"/>
    </source>
</evidence>
<comment type="caution">
    <text evidence="5">The sequence shown here is derived from an EMBL/GenBank/DDBJ whole genome shotgun (WGS) entry which is preliminary data.</text>
</comment>
<feature type="domain" description="GST N-terminal" evidence="3">
    <location>
        <begin position="33"/>
        <end position="114"/>
    </location>
</feature>
<evidence type="ECO:0000256" key="1">
    <source>
        <dbReference type="ARBA" id="ARBA00007409"/>
    </source>
</evidence>
<proteinExistence type="inferred from homology"/>
<dbReference type="SUPFAM" id="SSF47616">
    <property type="entry name" value="GST C-terminal domain-like"/>
    <property type="match status" value="1"/>
</dbReference>
<dbReference type="SFLD" id="SFLDS00019">
    <property type="entry name" value="Glutathione_Transferase_(cytos"/>
    <property type="match status" value="1"/>
</dbReference>
<dbReference type="Gene3D" id="1.20.1050.10">
    <property type="match status" value="1"/>
</dbReference>